<organism evidence="3 4">
    <name type="scientific">Marchantia polymorpha</name>
    <name type="common">Common liverwort</name>
    <name type="synonym">Marchantia aquatica</name>
    <dbReference type="NCBI Taxonomy" id="3197"/>
    <lineage>
        <taxon>Eukaryota</taxon>
        <taxon>Viridiplantae</taxon>
        <taxon>Streptophyta</taxon>
        <taxon>Embryophyta</taxon>
        <taxon>Marchantiophyta</taxon>
        <taxon>Marchantiopsida</taxon>
        <taxon>Marchantiidae</taxon>
        <taxon>Marchantiales</taxon>
        <taxon>Marchantiaceae</taxon>
        <taxon>Marchantia</taxon>
    </lineage>
</organism>
<dbReference type="SUPFAM" id="SSF81514">
    <property type="entry name" value="Subunit X (non-heme 7 kDa protein) of cytochrome bc1 complex (Ubiquinol-cytochrome c reductase)"/>
    <property type="match status" value="1"/>
</dbReference>
<dbReference type="GO" id="GO:0005739">
    <property type="term" value="C:mitochondrion"/>
    <property type="evidence" value="ECO:0007669"/>
    <property type="project" value="GOC"/>
</dbReference>
<dbReference type="GO" id="GO:0044183">
    <property type="term" value="F:protein folding chaperone"/>
    <property type="evidence" value="ECO:0000318"/>
    <property type="project" value="GO_Central"/>
</dbReference>
<evidence type="ECO:0000259" key="2">
    <source>
        <dbReference type="PROSITE" id="PS50076"/>
    </source>
</evidence>
<proteinExistence type="predicted"/>
<keyword evidence="4" id="KW-1185">Reference proteome</keyword>
<dbReference type="OrthoDB" id="442087at2759"/>
<feature type="domain" description="J" evidence="2">
    <location>
        <begin position="3"/>
        <end position="73"/>
    </location>
</feature>
<dbReference type="EMBL" id="KZ772720">
    <property type="protein sequence ID" value="PTQ38996.1"/>
    <property type="molecule type" value="Genomic_DNA"/>
</dbReference>
<dbReference type="GO" id="GO:0005737">
    <property type="term" value="C:cytoplasm"/>
    <property type="evidence" value="ECO:0000318"/>
    <property type="project" value="GO_Central"/>
</dbReference>
<dbReference type="SUPFAM" id="SSF46565">
    <property type="entry name" value="Chaperone J-domain"/>
    <property type="match status" value="1"/>
</dbReference>
<keyword evidence="1" id="KW-0812">Transmembrane</keyword>
<evidence type="ECO:0000313" key="4">
    <source>
        <dbReference type="Proteomes" id="UP000244005"/>
    </source>
</evidence>
<dbReference type="InterPro" id="IPR018253">
    <property type="entry name" value="DnaJ_domain_CS"/>
</dbReference>
<dbReference type="CDD" id="cd06257">
    <property type="entry name" value="DnaJ"/>
    <property type="match status" value="1"/>
</dbReference>
<dbReference type="GO" id="GO:0005634">
    <property type="term" value="C:nucleus"/>
    <property type="evidence" value="ECO:0000318"/>
    <property type="project" value="GO_Central"/>
</dbReference>
<reference evidence="4" key="1">
    <citation type="journal article" date="2017" name="Cell">
        <title>Insights into land plant evolution garnered from the Marchantia polymorpha genome.</title>
        <authorList>
            <person name="Bowman J.L."/>
            <person name="Kohchi T."/>
            <person name="Yamato K.T."/>
            <person name="Jenkins J."/>
            <person name="Shu S."/>
            <person name="Ishizaki K."/>
            <person name="Yamaoka S."/>
            <person name="Nishihama R."/>
            <person name="Nakamura Y."/>
            <person name="Berger F."/>
            <person name="Adam C."/>
            <person name="Aki S.S."/>
            <person name="Althoff F."/>
            <person name="Araki T."/>
            <person name="Arteaga-Vazquez M.A."/>
            <person name="Balasubrmanian S."/>
            <person name="Barry K."/>
            <person name="Bauer D."/>
            <person name="Boehm C.R."/>
            <person name="Briginshaw L."/>
            <person name="Caballero-Perez J."/>
            <person name="Catarino B."/>
            <person name="Chen F."/>
            <person name="Chiyoda S."/>
            <person name="Chovatia M."/>
            <person name="Davies K.M."/>
            <person name="Delmans M."/>
            <person name="Demura T."/>
            <person name="Dierschke T."/>
            <person name="Dolan L."/>
            <person name="Dorantes-Acosta A.E."/>
            <person name="Eklund D.M."/>
            <person name="Florent S.N."/>
            <person name="Flores-Sandoval E."/>
            <person name="Fujiyama A."/>
            <person name="Fukuzawa H."/>
            <person name="Galik B."/>
            <person name="Grimanelli D."/>
            <person name="Grimwood J."/>
            <person name="Grossniklaus U."/>
            <person name="Hamada T."/>
            <person name="Haseloff J."/>
            <person name="Hetherington A.J."/>
            <person name="Higo A."/>
            <person name="Hirakawa Y."/>
            <person name="Hundley H.N."/>
            <person name="Ikeda Y."/>
            <person name="Inoue K."/>
            <person name="Inoue S.I."/>
            <person name="Ishida S."/>
            <person name="Jia Q."/>
            <person name="Kakita M."/>
            <person name="Kanazawa T."/>
            <person name="Kawai Y."/>
            <person name="Kawashima T."/>
            <person name="Kennedy M."/>
            <person name="Kinose K."/>
            <person name="Kinoshita T."/>
            <person name="Kohara Y."/>
            <person name="Koide E."/>
            <person name="Komatsu K."/>
            <person name="Kopischke S."/>
            <person name="Kubo M."/>
            <person name="Kyozuka J."/>
            <person name="Lagercrantz U."/>
            <person name="Lin S.S."/>
            <person name="Lindquist E."/>
            <person name="Lipzen A.M."/>
            <person name="Lu C.W."/>
            <person name="De Luna E."/>
            <person name="Martienssen R.A."/>
            <person name="Minamino N."/>
            <person name="Mizutani M."/>
            <person name="Mizutani M."/>
            <person name="Mochizuki N."/>
            <person name="Monte I."/>
            <person name="Mosher R."/>
            <person name="Nagasaki H."/>
            <person name="Nakagami H."/>
            <person name="Naramoto S."/>
            <person name="Nishitani K."/>
            <person name="Ohtani M."/>
            <person name="Okamoto T."/>
            <person name="Okumura M."/>
            <person name="Phillips J."/>
            <person name="Pollak B."/>
            <person name="Reinders A."/>
            <person name="Rovekamp M."/>
            <person name="Sano R."/>
            <person name="Sawa S."/>
            <person name="Schmid M.W."/>
            <person name="Shirakawa M."/>
            <person name="Solano R."/>
            <person name="Spunde A."/>
            <person name="Suetsugu N."/>
            <person name="Sugano S."/>
            <person name="Sugiyama A."/>
            <person name="Sun R."/>
            <person name="Suzuki Y."/>
            <person name="Takenaka M."/>
            <person name="Takezawa D."/>
            <person name="Tomogane H."/>
            <person name="Tsuzuki M."/>
            <person name="Ueda T."/>
            <person name="Umeda M."/>
            <person name="Ward J.M."/>
            <person name="Watanabe Y."/>
            <person name="Yazaki K."/>
            <person name="Yokoyama R."/>
            <person name="Yoshitake Y."/>
            <person name="Yotsui I."/>
            <person name="Zachgo S."/>
            <person name="Schmutz J."/>
        </authorList>
    </citation>
    <scope>NUCLEOTIDE SEQUENCE [LARGE SCALE GENOMIC DNA]</scope>
    <source>
        <strain evidence="4">Tak-1</strain>
    </source>
</reference>
<dbReference type="Proteomes" id="UP000244005">
    <property type="component" value="Unassembled WGS sequence"/>
</dbReference>
<gene>
    <name evidence="3" type="ORF">MARPO_0048s0101</name>
</gene>
<dbReference type="GO" id="GO:0006122">
    <property type="term" value="P:mitochondrial electron transport, ubiquinol to cytochrome c"/>
    <property type="evidence" value="ECO:0007669"/>
    <property type="project" value="InterPro"/>
</dbReference>
<dbReference type="Pfam" id="PF00226">
    <property type="entry name" value="DnaJ"/>
    <property type="match status" value="1"/>
</dbReference>
<dbReference type="InterPro" id="IPR036869">
    <property type="entry name" value="J_dom_sf"/>
</dbReference>
<dbReference type="Gramene" id="Mp5g09690.1">
    <property type="protein sequence ID" value="Mp5g09690.1.cds1"/>
    <property type="gene ID" value="Mp5g09690"/>
</dbReference>
<dbReference type="Gene3D" id="1.10.287.110">
    <property type="entry name" value="DnaJ domain"/>
    <property type="match status" value="1"/>
</dbReference>
<dbReference type="GO" id="GO:0051087">
    <property type="term" value="F:protein-folding chaperone binding"/>
    <property type="evidence" value="ECO:0000318"/>
    <property type="project" value="GO_Central"/>
</dbReference>
<sequence>MTDYYKVLGIRRDANAAEVKTAFRRLALKFHPDRHVNSSDQSKHSAGQKFKELSEAYEVLSDEKKRAVYNREGRAGFRTPYGRGTYEREEAHRRTAGGDAWRAQYEQQPFHSAKSYPEGVYRVRFRWPWSAPSGLSRADYFLHGFIFLVAVIGFTAVDKAFDSIWKSKNTGKSFEEAIEAVDRGKESKTLKEEKNK</sequence>
<dbReference type="GO" id="GO:0045275">
    <property type="term" value="C:respiratory chain complex III"/>
    <property type="evidence" value="ECO:0007669"/>
    <property type="project" value="InterPro"/>
</dbReference>
<dbReference type="PANTHER" id="PTHR43948:SF10">
    <property type="entry name" value="MRJ, ISOFORM E"/>
    <property type="match status" value="1"/>
</dbReference>
<protein>
    <recommendedName>
        <fullName evidence="2">J domain-containing protein</fullName>
    </recommendedName>
</protein>
<dbReference type="PRINTS" id="PR00625">
    <property type="entry name" value="JDOMAIN"/>
</dbReference>
<dbReference type="InterPro" id="IPR001623">
    <property type="entry name" value="DnaJ_domain"/>
</dbReference>
<dbReference type="AlphaFoldDB" id="A0A2R6WYQ6"/>
<keyword evidence="1" id="KW-1133">Transmembrane helix</keyword>
<accession>A0A2R6WYQ6</accession>
<dbReference type="OMA" id="MREQSRI"/>
<dbReference type="PANTHER" id="PTHR43948">
    <property type="entry name" value="DNAJ HOMOLOG SUBFAMILY B"/>
    <property type="match status" value="1"/>
</dbReference>
<dbReference type="GO" id="GO:0051082">
    <property type="term" value="F:unfolded protein binding"/>
    <property type="evidence" value="ECO:0000318"/>
    <property type="project" value="GO_Central"/>
</dbReference>
<dbReference type="PROSITE" id="PS50076">
    <property type="entry name" value="DNAJ_2"/>
    <property type="match status" value="1"/>
</dbReference>
<evidence type="ECO:0000313" key="3">
    <source>
        <dbReference type="EMBL" id="PTQ38996.1"/>
    </source>
</evidence>
<dbReference type="SMART" id="SM00271">
    <property type="entry name" value="DnaJ"/>
    <property type="match status" value="1"/>
</dbReference>
<keyword evidence="1" id="KW-0472">Membrane</keyword>
<evidence type="ECO:0000256" key="1">
    <source>
        <dbReference type="SAM" id="Phobius"/>
    </source>
</evidence>
<feature type="transmembrane region" description="Helical" evidence="1">
    <location>
        <begin position="140"/>
        <end position="157"/>
    </location>
</feature>
<dbReference type="InterPro" id="IPR036656">
    <property type="entry name" value="QCR9_sf"/>
</dbReference>
<name>A0A2R6WYQ6_MARPO</name>
<dbReference type="PROSITE" id="PS00636">
    <property type="entry name" value="DNAJ_1"/>
    <property type="match status" value="1"/>
</dbReference>